<protein>
    <recommendedName>
        <fullName evidence="4">BTB domain-containing protein</fullName>
    </recommendedName>
</protein>
<evidence type="ECO:0000256" key="1">
    <source>
        <dbReference type="SAM" id="Coils"/>
    </source>
</evidence>
<keyword evidence="3" id="KW-1185">Reference proteome</keyword>
<reference evidence="2 3" key="1">
    <citation type="submission" date="2024-04" db="EMBL/GenBank/DDBJ databases">
        <title>Tritrichomonas musculus Genome.</title>
        <authorList>
            <person name="Alves-Ferreira E."/>
            <person name="Grigg M."/>
            <person name="Lorenzi H."/>
            <person name="Galac M."/>
        </authorList>
    </citation>
    <scope>NUCLEOTIDE SEQUENCE [LARGE SCALE GENOMIC DNA]</scope>
    <source>
        <strain evidence="2 3">EAF2021</strain>
    </source>
</reference>
<gene>
    <name evidence="2" type="ORF">M9Y10_017843</name>
</gene>
<keyword evidence="1" id="KW-0175">Coiled coil</keyword>
<accession>A0ABR2HUV7</accession>
<proteinExistence type="predicted"/>
<evidence type="ECO:0000313" key="3">
    <source>
        <dbReference type="Proteomes" id="UP001470230"/>
    </source>
</evidence>
<evidence type="ECO:0008006" key="4">
    <source>
        <dbReference type="Google" id="ProtNLM"/>
    </source>
</evidence>
<feature type="coiled-coil region" evidence="1">
    <location>
        <begin position="231"/>
        <end position="348"/>
    </location>
</feature>
<dbReference type="Proteomes" id="UP001470230">
    <property type="component" value="Unassembled WGS sequence"/>
</dbReference>
<sequence length="482" mass="55888">MSKLEAPVPTFTLTVNDRPYTFKAKTFAKVSKKAGQLLKNGIYEDSITTTASDESIQAFINACNLQQFKVTSTNAFELLDLAVGYKIVNLEKFVRNYITTKDLKRPGGEDETDYLGIFLEKMKERTLQQEDYINVASRINVYIEDQRMSEIYLIPMYRLILCTDYTALDHKKLNSFVLKLLNEKPETAVPLLLRIDFSQLTSEQDDQIFSTESVHLDNSNYFTALTLSADRNHQTRVLNNAEKEMEKAMNDADTDFANQRRDQTDDLENAYVQQYNKLKELADKQKEKIRELKEFQRATSRQSEQVVSHFREATNGLTDQIAKTKDAFDERKRQNDALREKVQQEIEKQVGELREKTLADIEGTKAESQQVREAAIEKKDASFGSLTRNVDRMEKNCGALEDAVKISNEDTDMLKATLAAKMIRDFMRFDNFIRRNEKRFQIFDEKDVWGLHQEEVKKAEEDLKNVDKRIDKICPIRHAVKK</sequence>
<organism evidence="2 3">
    <name type="scientific">Tritrichomonas musculus</name>
    <dbReference type="NCBI Taxonomy" id="1915356"/>
    <lineage>
        <taxon>Eukaryota</taxon>
        <taxon>Metamonada</taxon>
        <taxon>Parabasalia</taxon>
        <taxon>Tritrichomonadida</taxon>
        <taxon>Tritrichomonadidae</taxon>
        <taxon>Tritrichomonas</taxon>
    </lineage>
</organism>
<name>A0ABR2HUV7_9EUKA</name>
<comment type="caution">
    <text evidence="2">The sequence shown here is derived from an EMBL/GenBank/DDBJ whole genome shotgun (WGS) entry which is preliminary data.</text>
</comment>
<dbReference type="EMBL" id="JAPFFF010000023">
    <property type="protein sequence ID" value="KAK8852851.1"/>
    <property type="molecule type" value="Genomic_DNA"/>
</dbReference>
<evidence type="ECO:0000313" key="2">
    <source>
        <dbReference type="EMBL" id="KAK8852851.1"/>
    </source>
</evidence>